<dbReference type="PANTHER" id="PTHR23503:SF96">
    <property type="entry name" value="MAJOR FACILITATOR SUPERFAMILY (MFS) PROFILE DOMAIN-CONTAINING PROTEIN"/>
    <property type="match status" value="1"/>
</dbReference>
<dbReference type="AlphaFoldDB" id="A0A0N4VTG3"/>
<dbReference type="InterPro" id="IPR020846">
    <property type="entry name" value="MFS_dom"/>
</dbReference>
<gene>
    <name evidence="8" type="ORF">HPLM_LOCUS581</name>
</gene>
<dbReference type="Gene3D" id="1.20.1250.20">
    <property type="entry name" value="MFS general substrate transporter like domains"/>
    <property type="match status" value="1"/>
</dbReference>
<dbReference type="InterPro" id="IPR045263">
    <property type="entry name" value="GLUT"/>
</dbReference>
<feature type="transmembrane region" description="Helical" evidence="5">
    <location>
        <begin position="110"/>
        <end position="130"/>
    </location>
</feature>
<dbReference type="PROSITE" id="PS50850">
    <property type="entry name" value="MFS"/>
    <property type="match status" value="1"/>
</dbReference>
<feature type="transmembrane region" description="Helical" evidence="5">
    <location>
        <begin position="177"/>
        <end position="200"/>
    </location>
</feature>
<keyword evidence="2 5" id="KW-0812">Transmembrane</keyword>
<dbReference type="PANTHER" id="PTHR23503">
    <property type="entry name" value="SOLUTE CARRIER FAMILY 2"/>
    <property type="match status" value="1"/>
</dbReference>
<feature type="signal peptide" evidence="6">
    <location>
        <begin position="1"/>
        <end position="18"/>
    </location>
</feature>
<comment type="subcellular location">
    <subcellularLocation>
        <location evidence="1">Membrane</location>
        <topology evidence="1">Multi-pass membrane protein</topology>
    </subcellularLocation>
</comment>
<evidence type="ECO:0000313" key="8">
    <source>
        <dbReference type="EMBL" id="VDO05788.1"/>
    </source>
</evidence>
<dbReference type="InterPro" id="IPR005828">
    <property type="entry name" value="MFS_sugar_transport-like"/>
</dbReference>
<keyword evidence="9" id="KW-1185">Reference proteome</keyword>
<dbReference type="OrthoDB" id="4540492at2759"/>
<feature type="transmembrane region" description="Helical" evidence="5">
    <location>
        <begin position="30"/>
        <end position="50"/>
    </location>
</feature>
<feature type="domain" description="Major facilitator superfamily (MFS) profile" evidence="7">
    <location>
        <begin position="1"/>
        <end position="205"/>
    </location>
</feature>
<dbReference type="SUPFAM" id="SSF103473">
    <property type="entry name" value="MFS general substrate transporter"/>
    <property type="match status" value="1"/>
</dbReference>
<evidence type="ECO:0000313" key="10">
    <source>
        <dbReference type="WBParaSite" id="HPLM_0000058001-mRNA-1"/>
    </source>
</evidence>
<dbReference type="Pfam" id="PF00083">
    <property type="entry name" value="Sugar_tr"/>
    <property type="match status" value="1"/>
</dbReference>
<evidence type="ECO:0000313" key="9">
    <source>
        <dbReference type="Proteomes" id="UP000268014"/>
    </source>
</evidence>
<evidence type="ECO:0000256" key="3">
    <source>
        <dbReference type="ARBA" id="ARBA00022989"/>
    </source>
</evidence>
<feature type="chain" id="PRO_5043123256" evidence="6">
    <location>
        <begin position="19"/>
        <end position="205"/>
    </location>
</feature>
<evidence type="ECO:0000256" key="4">
    <source>
        <dbReference type="ARBA" id="ARBA00023136"/>
    </source>
</evidence>
<proteinExistence type="predicted"/>
<dbReference type="InterPro" id="IPR036259">
    <property type="entry name" value="MFS_trans_sf"/>
</dbReference>
<dbReference type="EMBL" id="UZAF01000447">
    <property type="protein sequence ID" value="VDO05788.1"/>
    <property type="molecule type" value="Genomic_DNA"/>
</dbReference>
<dbReference type="GO" id="GO:0015149">
    <property type="term" value="F:hexose transmembrane transporter activity"/>
    <property type="evidence" value="ECO:0007669"/>
    <property type="project" value="TreeGrafter"/>
</dbReference>
<dbReference type="InterPro" id="IPR005829">
    <property type="entry name" value="Sugar_transporter_CS"/>
</dbReference>
<name>A0A0N4VTG3_HAEPC</name>
<dbReference type="PROSITE" id="PS00216">
    <property type="entry name" value="SUGAR_TRANSPORT_1"/>
    <property type="match status" value="1"/>
</dbReference>
<dbReference type="Proteomes" id="UP000268014">
    <property type="component" value="Unassembled WGS sequence"/>
</dbReference>
<accession>A0A0N4VTG3</accession>
<keyword evidence="6" id="KW-0732">Signal</keyword>
<reference evidence="8 9" key="2">
    <citation type="submission" date="2018-11" db="EMBL/GenBank/DDBJ databases">
        <authorList>
            <consortium name="Pathogen Informatics"/>
        </authorList>
    </citation>
    <scope>NUCLEOTIDE SEQUENCE [LARGE SCALE GENOMIC DNA]</scope>
    <source>
        <strain evidence="8 9">MHpl1</strain>
    </source>
</reference>
<sequence length="205" mass="22403">MLNGLLLQAALVVGTILAMPQLLGNGDDWWKLYALEMAITTIVMILVRFIHETPGYLHGNDEHRTERAVRFYHNISGDALQSRLEQLDQDTTEVQRVGLFSIWKNPMARLGTLVGGVVGVSMVMSGIAAINAFSFEMFLSAGLTVQQASFGNIAVCLTSVFGTLFSALIVDRVGRRLLLLITYGLLAATNLIIAGLMFGFQRAQV</sequence>
<dbReference type="WBParaSite" id="HPLM_0000058001-mRNA-1">
    <property type="protein sequence ID" value="HPLM_0000058001-mRNA-1"/>
    <property type="gene ID" value="HPLM_0000058001"/>
</dbReference>
<evidence type="ECO:0000256" key="6">
    <source>
        <dbReference type="SAM" id="SignalP"/>
    </source>
</evidence>
<reference evidence="10" key="1">
    <citation type="submission" date="2017-02" db="UniProtKB">
        <authorList>
            <consortium name="WormBaseParasite"/>
        </authorList>
    </citation>
    <scope>IDENTIFICATION</scope>
</reference>
<keyword evidence="4 5" id="KW-0472">Membrane</keyword>
<keyword evidence="3 5" id="KW-1133">Transmembrane helix</keyword>
<feature type="transmembrane region" description="Helical" evidence="5">
    <location>
        <begin position="150"/>
        <end position="170"/>
    </location>
</feature>
<protein>
    <submittedName>
        <fullName evidence="10">MFS domain-containing protein</fullName>
    </submittedName>
</protein>
<organism evidence="10">
    <name type="scientific">Haemonchus placei</name>
    <name type="common">Barber's pole worm</name>
    <dbReference type="NCBI Taxonomy" id="6290"/>
    <lineage>
        <taxon>Eukaryota</taxon>
        <taxon>Metazoa</taxon>
        <taxon>Ecdysozoa</taxon>
        <taxon>Nematoda</taxon>
        <taxon>Chromadorea</taxon>
        <taxon>Rhabditida</taxon>
        <taxon>Rhabditina</taxon>
        <taxon>Rhabditomorpha</taxon>
        <taxon>Strongyloidea</taxon>
        <taxon>Trichostrongylidae</taxon>
        <taxon>Haemonchus</taxon>
    </lineage>
</organism>
<evidence type="ECO:0000256" key="5">
    <source>
        <dbReference type="SAM" id="Phobius"/>
    </source>
</evidence>
<evidence type="ECO:0000256" key="2">
    <source>
        <dbReference type="ARBA" id="ARBA00022692"/>
    </source>
</evidence>
<evidence type="ECO:0000256" key="1">
    <source>
        <dbReference type="ARBA" id="ARBA00004141"/>
    </source>
</evidence>
<dbReference type="STRING" id="6290.A0A0N4VTG3"/>
<dbReference type="GO" id="GO:0016020">
    <property type="term" value="C:membrane"/>
    <property type="evidence" value="ECO:0007669"/>
    <property type="project" value="UniProtKB-SubCell"/>
</dbReference>
<evidence type="ECO:0000259" key="7">
    <source>
        <dbReference type="PROSITE" id="PS50850"/>
    </source>
</evidence>